<dbReference type="SUPFAM" id="SSF75304">
    <property type="entry name" value="Amidase signature (AS) enzymes"/>
    <property type="match status" value="1"/>
</dbReference>
<evidence type="ECO:0000313" key="2">
    <source>
        <dbReference type="Proteomes" id="UP001432000"/>
    </source>
</evidence>
<protein>
    <submittedName>
        <fullName evidence="1">Uncharacterized protein</fullName>
    </submittedName>
</protein>
<sequence length="76" mass="8498">MNYLGLRAPLLLLTAVLNARRGRPMARSVDDLIDLYRVISRPDPRDTWSLPYEHTTDIHAPLSPAGLKIGVMLDMG</sequence>
<organism evidence="1 2">
    <name type="scientific">Rhodococcus sovatensis</name>
    <dbReference type="NCBI Taxonomy" id="1805840"/>
    <lineage>
        <taxon>Bacteria</taxon>
        <taxon>Bacillati</taxon>
        <taxon>Actinomycetota</taxon>
        <taxon>Actinomycetes</taxon>
        <taxon>Mycobacteriales</taxon>
        <taxon>Nocardiaceae</taxon>
        <taxon>Rhodococcus</taxon>
    </lineage>
</organism>
<reference evidence="1 2" key="1">
    <citation type="submission" date="2024-03" db="EMBL/GenBank/DDBJ databases">
        <title>Natural products discovery in diverse microorganisms through a two-stage MS feature dereplication strategy.</title>
        <authorList>
            <person name="Zhang R."/>
        </authorList>
    </citation>
    <scope>NUCLEOTIDE SEQUENCE [LARGE SCALE GENOMIC DNA]</scope>
    <source>
        <strain evidence="1 2">18930</strain>
    </source>
</reference>
<dbReference type="InterPro" id="IPR036928">
    <property type="entry name" value="AS_sf"/>
</dbReference>
<keyword evidence="2" id="KW-1185">Reference proteome</keyword>
<accession>A0ABZ2PNT3</accession>
<dbReference type="Proteomes" id="UP001432000">
    <property type="component" value="Chromosome"/>
</dbReference>
<dbReference type="RefSeq" id="WP_338890557.1">
    <property type="nucleotide sequence ID" value="NZ_CP147846.1"/>
</dbReference>
<name>A0ABZ2PNT3_9NOCA</name>
<gene>
    <name evidence="1" type="ORF">WDS16_03600</name>
</gene>
<dbReference type="EMBL" id="CP147846">
    <property type="protein sequence ID" value="WXG69652.1"/>
    <property type="molecule type" value="Genomic_DNA"/>
</dbReference>
<evidence type="ECO:0000313" key="1">
    <source>
        <dbReference type="EMBL" id="WXG69652.1"/>
    </source>
</evidence>
<dbReference type="Gene3D" id="3.90.1300.10">
    <property type="entry name" value="Amidase signature (AS) domain"/>
    <property type="match status" value="1"/>
</dbReference>
<proteinExistence type="predicted"/>